<gene>
    <name evidence="1" type="ORF">Tci_885427</name>
</gene>
<dbReference type="EMBL" id="BKCJ011272703">
    <property type="protein sequence ID" value="GFD13458.1"/>
    <property type="molecule type" value="Genomic_DNA"/>
</dbReference>
<sequence length="33" mass="3794">NASETASEIDMKMHLKNLKETKLICEYIQLLEG</sequence>
<comment type="caution">
    <text evidence="1">The sequence shown here is derived from an EMBL/GenBank/DDBJ whole genome shotgun (WGS) entry which is preliminary data.</text>
</comment>
<reference evidence="1" key="1">
    <citation type="journal article" date="2019" name="Sci. Rep.">
        <title>Draft genome of Tanacetum cinerariifolium, the natural source of mosquito coil.</title>
        <authorList>
            <person name="Yamashiro T."/>
            <person name="Shiraishi A."/>
            <person name="Satake H."/>
            <person name="Nakayama K."/>
        </authorList>
    </citation>
    <scope>NUCLEOTIDE SEQUENCE</scope>
</reference>
<evidence type="ECO:0000313" key="1">
    <source>
        <dbReference type="EMBL" id="GFD13458.1"/>
    </source>
</evidence>
<organism evidence="1">
    <name type="scientific">Tanacetum cinerariifolium</name>
    <name type="common">Dalmatian daisy</name>
    <name type="synonym">Chrysanthemum cinerariifolium</name>
    <dbReference type="NCBI Taxonomy" id="118510"/>
    <lineage>
        <taxon>Eukaryota</taxon>
        <taxon>Viridiplantae</taxon>
        <taxon>Streptophyta</taxon>
        <taxon>Embryophyta</taxon>
        <taxon>Tracheophyta</taxon>
        <taxon>Spermatophyta</taxon>
        <taxon>Magnoliopsida</taxon>
        <taxon>eudicotyledons</taxon>
        <taxon>Gunneridae</taxon>
        <taxon>Pentapetalae</taxon>
        <taxon>asterids</taxon>
        <taxon>campanulids</taxon>
        <taxon>Asterales</taxon>
        <taxon>Asteraceae</taxon>
        <taxon>Asteroideae</taxon>
        <taxon>Anthemideae</taxon>
        <taxon>Anthemidinae</taxon>
        <taxon>Tanacetum</taxon>
    </lineage>
</organism>
<proteinExistence type="predicted"/>
<name>A0A699TWM3_TANCI</name>
<dbReference type="AlphaFoldDB" id="A0A699TWM3"/>
<feature type="non-terminal residue" evidence="1">
    <location>
        <position position="1"/>
    </location>
</feature>
<protein>
    <submittedName>
        <fullName evidence="1">Uncharacterized protein</fullName>
    </submittedName>
</protein>
<accession>A0A699TWM3</accession>